<gene>
    <name evidence="1" type="ORF">LMH87_011665</name>
</gene>
<evidence type="ECO:0000313" key="2">
    <source>
        <dbReference type="Proteomes" id="UP001144673"/>
    </source>
</evidence>
<keyword evidence="2" id="KW-1185">Reference proteome</keyword>
<reference evidence="1" key="1">
    <citation type="journal article" date="2023" name="Access Microbiol">
        <title>De-novo genome assembly for Akanthomyces muscarius, a biocontrol agent of insect agricultural pests.</title>
        <authorList>
            <person name="Erdos Z."/>
            <person name="Studholme D.J."/>
            <person name="Raymond B."/>
            <person name="Sharma M."/>
        </authorList>
    </citation>
    <scope>NUCLEOTIDE SEQUENCE</scope>
    <source>
        <strain evidence="1">Ve6</strain>
    </source>
</reference>
<name>A0A9W8QC72_AKAMU</name>
<evidence type="ECO:0000313" key="1">
    <source>
        <dbReference type="EMBL" id="KAJ4150938.1"/>
    </source>
</evidence>
<protein>
    <submittedName>
        <fullName evidence="1">Uncharacterized protein</fullName>
    </submittedName>
</protein>
<dbReference type="AlphaFoldDB" id="A0A9W8QC72"/>
<dbReference type="RefSeq" id="XP_056052652.1">
    <property type="nucleotide sequence ID" value="XM_056200842.1"/>
</dbReference>
<dbReference type="KEGG" id="amus:LMH87_011665"/>
<comment type="caution">
    <text evidence="1">The sequence shown here is derived from an EMBL/GenBank/DDBJ whole genome shotgun (WGS) entry which is preliminary data.</text>
</comment>
<dbReference type="GeneID" id="80898824"/>
<organism evidence="1 2">
    <name type="scientific">Akanthomyces muscarius</name>
    <name type="common">Entomopathogenic fungus</name>
    <name type="synonym">Lecanicillium muscarium</name>
    <dbReference type="NCBI Taxonomy" id="2231603"/>
    <lineage>
        <taxon>Eukaryota</taxon>
        <taxon>Fungi</taxon>
        <taxon>Dikarya</taxon>
        <taxon>Ascomycota</taxon>
        <taxon>Pezizomycotina</taxon>
        <taxon>Sordariomycetes</taxon>
        <taxon>Hypocreomycetidae</taxon>
        <taxon>Hypocreales</taxon>
        <taxon>Cordycipitaceae</taxon>
        <taxon>Akanthomyces</taxon>
    </lineage>
</organism>
<accession>A0A9W8QC72</accession>
<dbReference type="Proteomes" id="UP001144673">
    <property type="component" value="Chromosome 4"/>
</dbReference>
<proteinExistence type="predicted"/>
<sequence>MILIPSIQLSTEVRGPGHVALVPMNSVRDSCQSSMENPVALAVRSATGSLSATQVASRTHGARWCHSLAQQPGGQCVAGLQLYAKVVAPAFSFGTVNVTLCVWWYIVKEGDGWSTEAALDSRMQRALLGKT</sequence>
<dbReference type="EMBL" id="JAJHUN010000009">
    <property type="protein sequence ID" value="KAJ4150938.1"/>
    <property type="molecule type" value="Genomic_DNA"/>
</dbReference>